<feature type="domain" description="N-acetyltransferase" evidence="1">
    <location>
        <begin position="31"/>
        <end position="168"/>
    </location>
</feature>
<keyword evidence="3" id="KW-1185">Reference proteome</keyword>
<proteinExistence type="predicted"/>
<dbReference type="CDD" id="cd04301">
    <property type="entry name" value="NAT_SF"/>
    <property type="match status" value="1"/>
</dbReference>
<gene>
    <name evidence="2" type="ORF">V6R90_14105</name>
</gene>
<dbReference type="SUPFAM" id="SSF55729">
    <property type="entry name" value="Acyl-CoA N-acyltransferases (Nat)"/>
    <property type="match status" value="1"/>
</dbReference>
<organism evidence="2 3">
    <name type="scientific">Nocardioides kribbensis</name>
    <dbReference type="NCBI Taxonomy" id="305517"/>
    <lineage>
        <taxon>Bacteria</taxon>
        <taxon>Bacillati</taxon>
        <taxon>Actinomycetota</taxon>
        <taxon>Actinomycetes</taxon>
        <taxon>Propionibacteriales</taxon>
        <taxon>Nocardioidaceae</taxon>
        <taxon>Nocardioides</taxon>
    </lineage>
</organism>
<evidence type="ECO:0000313" key="2">
    <source>
        <dbReference type="EMBL" id="MEQ7848413.1"/>
    </source>
</evidence>
<dbReference type="EMBL" id="JBEGDP010000016">
    <property type="protein sequence ID" value="MEQ7848413.1"/>
    <property type="molecule type" value="Genomic_DNA"/>
</dbReference>
<protein>
    <submittedName>
        <fullName evidence="2">GNAT family N-acetyltransferase</fullName>
    </submittedName>
</protein>
<evidence type="ECO:0000313" key="3">
    <source>
        <dbReference type="Proteomes" id="UP001482520"/>
    </source>
</evidence>
<dbReference type="PROSITE" id="PS51186">
    <property type="entry name" value="GNAT"/>
    <property type="match status" value="1"/>
</dbReference>
<dbReference type="Pfam" id="PF00583">
    <property type="entry name" value="Acetyltransf_1"/>
    <property type="match status" value="1"/>
</dbReference>
<dbReference type="Gene3D" id="3.40.630.30">
    <property type="match status" value="1"/>
</dbReference>
<reference evidence="2 3" key="1">
    <citation type="submission" date="2024-02" db="EMBL/GenBank/DDBJ databases">
        <title>Full genome sequence of Nocardioides kribbensis.</title>
        <authorList>
            <person name="Poletto B.L."/>
            <person name="Silva G."/>
            <person name="Galante D."/>
            <person name="Campos K.R."/>
            <person name="Santos M.B.N."/>
            <person name="Sacchi C.T."/>
        </authorList>
    </citation>
    <scope>NUCLEOTIDE SEQUENCE [LARGE SCALE GENOMIC DNA]</scope>
    <source>
        <strain evidence="2 3">O4R</strain>
    </source>
</reference>
<evidence type="ECO:0000259" key="1">
    <source>
        <dbReference type="PROSITE" id="PS51186"/>
    </source>
</evidence>
<comment type="caution">
    <text evidence="2">The sequence shown here is derived from an EMBL/GenBank/DDBJ whole genome shotgun (WGS) entry which is preliminary data.</text>
</comment>
<dbReference type="InterPro" id="IPR016181">
    <property type="entry name" value="Acyl_CoA_acyltransferase"/>
</dbReference>
<name>A0ABV1P0X8_9ACTN</name>
<dbReference type="RefSeq" id="WP_349805031.1">
    <property type="nucleotide sequence ID" value="NZ_JBEGDP010000016.1"/>
</dbReference>
<dbReference type="InterPro" id="IPR000182">
    <property type="entry name" value="GNAT_dom"/>
</dbReference>
<dbReference type="Proteomes" id="UP001482520">
    <property type="component" value="Unassembled WGS sequence"/>
</dbReference>
<sequence>MTAWVRLELDLAAFDETPFLPCLDAATAAGVALTTMARLGDDAPRRRRLEALWARCAADDPGADLSAGVPERCRAASYDPDGAVVAVEGEHWVGLSVTSLRPLEGYAFGEMTGVVPERRGRGLAVAMKLEAVRWARSRGHTRLRTFHHPDNAAAIGLNLRLGATAPSP</sequence>
<accession>A0ABV1P0X8</accession>